<reference evidence="1 2" key="1">
    <citation type="journal article" date="2013" name="Genome Biol.">
        <title>Genomic analysis reveals key aspects of prokaryotic symbiosis in the phototrophic consortium "Chlorochromatium aggregatum".</title>
        <authorList>
            <person name="Liu Z."/>
            <person name="Muller J."/>
            <person name="Li T."/>
            <person name="Alvey R.M."/>
            <person name="Vogl K."/>
            <person name="Frigaard N.U."/>
            <person name="Rockwell N.C."/>
            <person name="Boyd E.S."/>
            <person name="Tomsho L.P."/>
            <person name="Schuster S.C."/>
            <person name="Henke P."/>
            <person name="Rohde M."/>
            <person name="Overmann J."/>
            <person name="Bryant D.A."/>
        </authorList>
    </citation>
    <scope>NUCLEOTIDE SEQUENCE [LARGE SCALE GENOMIC DNA]</scope>
    <source>
        <strain evidence="1">CR</strain>
    </source>
</reference>
<dbReference type="Proteomes" id="UP000017184">
    <property type="component" value="Chromosome"/>
</dbReference>
<keyword evidence="2" id="KW-1185">Reference proteome</keyword>
<dbReference type="RefSeq" id="WP_022775735.1">
    <property type="nucleotide sequence ID" value="NC_022576.1"/>
</dbReference>
<dbReference type="EMBL" id="CP004885">
    <property type="protein sequence ID" value="AGX88325.1"/>
    <property type="molecule type" value="Genomic_DNA"/>
</dbReference>
<protein>
    <recommendedName>
        <fullName evidence="3">Aspartyl protease</fullName>
    </recommendedName>
</protein>
<accession>U5NAK2</accession>
<dbReference type="eggNOG" id="ENOG5033CAA">
    <property type="taxonomic scope" value="Bacteria"/>
</dbReference>
<evidence type="ECO:0000313" key="2">
    <source>
        <dbReference type="Proteomes" id="UP000017184"/>
    </source>
</evidence>
<sequence>MKMQLPLSFQNGHYFTTIDGADWIIDTGSPTSFGTSISLQLADQKYEIVAEYMGLDGKELSQYVNHPTSGIIGSDILNDLDVILDTRNNILELSHDTLSVHGTTVPLTSVLGVPIVIAIIENAEHQMFFDTASPISYFQEQSLANYPSLGEFQDFYPGYRRFTTATNRLPIELESEHFELRCGTLPQPLAMALSMAGASGIIGNETMGNRILGYFSRRNVLIFG</sequence>
<dbReference type="STRING" id="946483.Cenrod_2261"/>
<dbReference type="AlphaFoldDB" id="U5NAK2"/>
<proteinExistence type="predicted"/>
<evidence type="ECO:0000313" key="1">
    <source>
        <dbReference type="EMBL" id="AGX88325.1"/>
    </source>
</evidence>
<dbReference type="KEGG" id="cbx:Cenrod_2261"/>
<name>U5NAK2_9BURK</name>
<gene>
    <name evidence="1" type="ORF">Cenrod_2261</name>
</gene>
<evidence type="ECO:0008006" key="3">
    <source>
        <dbReference type="Google" id="ProtNLM"/>
    </source>
</evidence>
<dbReference type="HOGENOM" id="CLU_1233194_0_0_4"/>
<organism evidence="1 2">
    <name type="scientific">Candidatus Symbiobacter mobilis CR</name>
    <dbReference type="NCBI Taxonomy" id="946483"/>
    <lineage>
        <taxon>Bacteria</taxon>
        <taxon>Pseudomonadati</taxon>
        <taxon>Pseudomonadota</taxon>
        <taxon>Betaproteobacteria</taxon>
        <taxon>Burkholderiales</taxon>
        <taxon>Comamonadaceae</taxon>
    </lineage>
</organism>